<dbReference type="PRINTS" id="PR00367">
    <property type="entry name" value="ETHRSPELEMNT"/>
</dbReference>
<feature type="region of interest" description="Disordered" evidence="7">
    <location>
        <begin position="229"/>
        <end position="252"/>
    </location>
</feature>
<keyword evidence="3" id="KW-0805">Transcription regulation</keyword>
<evidence type="ECO:0000256" key="5">
    <source>
        <dbReference type="ARBA" id="ARBA00023163"/>
    </source>
</evidence>
<dbReference type="AlphaFoldDB" id="A0A2C9U820"/>
<keyword evidence="4" id="KW-0238">DNA-binding</keyword>
<comment type="subcellular location">
    <subcellularLocation>
        <location evidence="1">Nucleus</location>
    </subcellularLocation>
</comment>
<proteinExistence type="predicted"/>
<dbReference type="InterPro" id="IPR001471">
    <property type="entry name" value="AP2/ERF_dom"/>
</dbReference>
<evidence type="ECO:0000256" key="1">
    <source>
        <dbReference type="ARBA" id="ARBA00004123"/>
    </source>
</evidence>
<dbReference type="SMR" id="A0A2C9U820"/>
<dbReference type="SUPFAM" id="SSF54171">
    <property type="entry name" value="DNA-binding domain"/>
    <property type="match status" value="1"/>
</dbReference>
<dbReference type="OrthoDB" id="1931494at2759"/>
<dbReference type="FunFam" id="3.30.730.10:FF:000001">
    <property type="entry name" value="Ethylene-responsive transcription factor 2"/>
    <property type="match status" value="1"/>
</dbReference>
<keyword evidence="10" id="KW-1185">Reference proteome</keyword>
<accession>A0A2C9U820</accession>
<dbReference type="OMA" id="HDFHAYG"/>
<evidence type="ECO:0000256" key="3">
    <source>
        <dbReference type="ARBA" id="ARBA00023015"/>
    </source>
</evidence>
<reference evidence="10" key="1">
    <citation type="journal article" date="2016" name="Nat. Biotechnol.">
        <title>Sequencing wild and cultivated cassava and related species reveals extensive interspecific hybridization and genetic diversity.</title>
        <authorList>
            <person name="Bredeson J.V."/>
            <person name="Lyons J.B."/>
            <person name="Prochnik S.E."/>
            <person name="Wu G.A."/>
            <person name="Ha C.M."/>
            <person name="Edsinger-Gonzales E."/>
            <person name="Grimwood J."/>
            <person name="Schmutz J."/>
            <person name="Rabbi I.Y."/>
            <person name="Egesi C."/>
            <person name="Nauluvula P."/>
            <person name="Lebot V."/>
            <person name="Ndunguru J."/>
            <person name="Mkamilo G."/>
            <person name="Bart R.S."/>
            <person name="Setter T.L."/>
            <person name="Gleadow R.M."/>
            <person name="Kulakow P."/>
            <person name="Ferguson M.E."/>
            <person name="Rounsley S."/>
            <person name="Rokhsar D.S."/>
        </authorList>
    </citation>
    <scope>NUCLEOTIDE SEQUENCE [LARGE SCALE GENOMIC DNA]</scope>
    <source>
        <strain evidence="10">cv. AM560-2</strain>
    </source>
</reference>
<dbReference type="PANTHER" id="PTHR31677:SF228">
    <property type="entry name" value="ETHYLENE-RESPONSIVE TRANSCRIPTION FACTOR 10-RELATED"/>
    <property type="match status" value="1"/>
</dbReference>
<evidence type="ECO:0000313" key="10">
    <source>
        <dbReference type="Proteomes" id="UP000091857"/>
    </source>
</evidence>
<sequence>MAPRDKTAAVKPNGNCGAGAAAAGVKEVHFRGVRKRPWGRYAAEIRDPGKKSRVWLGTFDTAEEAARAYDAAAREFRGAKAKTNFPLENENVNRNIIVNKKNDTGSNNDSPSPSSTVESSSREAPGRIMESTSPLDLNLGPSAAVRFPFQPVPTVGGVFTAPMVNHQHVLYFDAMMKSQYQRLLFDHQQQQQQQQQQHLHHQTMSTAGNGVGGVVQSDSDSSSVVDLNQREINPPRRSLDFDLNLPPKPEIV</sequence>
<evidence type="ECO:0000256" key="6">
    <source>
        <dbReference type="ARBA" id="ARBA00023242"/>
    </source>
</evidence>
<evidence type="ECO:0000256" key="2">
    <source>
        <dbReference type="ARBA" id="ARBA00022745"/>
    </source>
</evidence>
<name>A0A2C9U820_MANES</name>
<dbReference type="GO" id="GO:0009873">
    <property type="term" value="P:ethylene-activated signaling pathway"/>
    <property type="evidence" value="ECO:0007669"/>
    <property type="project" value="UniProtKB-KW"/>
</dbReference>
<dbReference type="SMART" id="SM00380">
    <property type="entry name" value="AP2"/>
    <property type="match status" value="1"/>
</dbReference>
<keyword evidence="5" id="KW-0804">Transcription</keyword>
<feature type="compositionally biased region" description="Low complexity" evidence="7">
    <location>
        <begin position="110"/>
        <end position="119"/>
    </location>
</feature>
<dbReference type="Proteomes" id="UP000091857">
    <property type="component" value="Chromosome 16"/>
</dbReference>
<evidence type="ECO:0000256" key="4">
    <source>
        <dbReference type="ARBA" id="ARBA00023125"/>
    </source>
</evidence>
<dbReference type="GO" id="GO:0003700">
    <property type="term" value="F:DNA-binding transcription factor activity"/>
    <property type="evidence" value="ECO:0007669"/>
    <property type="project" value="InterPro"/>
</dbReference>
<keyword evidence="2" id="KW-0936">Ethylene signaling pathway</keyword>
<dbReference type="Gene3D" id="3.30.730.10">
    <property type="entry name" value="AP2/ERF domain"/>
    <property type="match status" value="1"/>
</dbReference>
<dbReference type="Pfam" id="PF00847">
    <property type="entry name" value="AP2"/>
    <property type="match status" value="1"/>
</dbReference>
<dbReference type="Gramene" id="Manes.16G030600.1.v8.1">
    <property type="protein sequence ID" value="Manes.16G030600.1.v8.1.CDS.1"/>
    <property type="gene ID" value="Manes.16G030600.v8.1"/>
</dbReference>
<dbReference type="CDD" id="cd00018">
    <property type="entry name" value="AP2"/>
    <property type="match status" value="1"/>
</dbReference>
<gene>
    <name evidence="9" type="ORF">MANES_16G030600v8</name>
</gene>
<dbReference type="InterPro" id="IPR036955">
    <property type="entry name" value="AP2/ERF_dom_sf"/>
</dbReference>
<evidence type="ECO:0000259" key="8">
    <source>
        <dbReference type="PROSITE" id="PS51032"/>
    </source>
</evidence>
<dbReference type="PANTHER" id="PTHR31677">
    <property type="entry name" value="AP2 DOMAIN CLASS TRANSCRIPTION FACTOR"/>
    <property type="match status" value="1"/>
</dbReference>
<protein>
    <recommendedName>
        <fullName evidence="8">AP2/ERF domain-containing protein</fullName>
    </recommendedName>
</protein>
<comment type="caution">
    <text evidence="9">The sequence shown here is derived from an EMBL/GenBank/DDBJ whole genome shotgun (WGS) entry which is preliminary data.</text>
</comment>
<dbReference type="PROSITE" id="PS51032">
    <property type="entry name" value="AP2_ERF"/>
    <property type="match status" value="1"/>
</dbReference>
<keyword evidence="6" id="KW-0539">Nucleus</keyword>
<feature type="region of interest" description="Disordered" evidence="7">
    <location>
        <begin position="99"/>
        <end position="135"/>
    </location>
</feature>
<dbReference type="InterPro" id="IPR016177">
    <property type="entry name" value="DNA-bd_dom_sf"/>
</dbReference>
<evidence type="ECO:0000256" key="7">
    <source>
        <dbReference type="SAM" id="MobiDB-lite"/>
    </source>
</evidence>
<feature type="domain" description="AP2/ERF" evidence="8">
    <location>
        <begin position="29"/>
        <end position="86"/>
    </location>
</feature>
<dbReference type="GO" id="GO:0005634">
    <property type="term" value="C:nucleus"/>
    <property type="evidence" value="ECO:0007669"/>
    <property type="project" value="UniProtKB-SubCell"/>
</dbReference>
<evidence type="ECO:0000313" key="9">
    <source>
        <dbReference type="EMBL" id="OAY26225.1"/>
    </source>
</evidence>
<dbReference type="EMBL" id="CM004402">
    <property type="protein sequence ID" value="OAY26225.1"/>
    <property type="molecule type" value="Genomic_DNA"/>
</dbReference>
<dbReference type="STRING" id="3983.A0A2C9U820"/>
<organism evidence="9 10">
    <name type="scientific">Manihot esculenta</name>
    <name type="common">Cassava</name>
    <name type="synonym">Jatropha manihot</name>
    <dbReference type="NCBI Taxonomy" id="3983"/>
    <lineage>
        <taxon>Eukaryota</taxon>
        <taxon>Viridiplantae</taxon>
        <taxon>Streptophyta</taxon>
        <taxon>Embryophyta</taxon>
        <taxon>Tracheophyta</taxon>
        <taxon>Spermatophyta</taxon>
        <taxon>Magnoliopsida</taxon>
        <taxon>eudicotyledons</taxon>
        <taxon>Gunneridae</taxon>
        <taxon>Pentapetalae</taxon>
        <taxon>rosids</taxon>
        <taxon>fabids</taxon>
        <taxon>Malpighiales</taxon>
        <taxon>Euphorbiaceae</taxon>
        <taxon>Crotonoideae</taxon>
        <taxon>Manihoteae</taxon>
        <taxon>Manihot</taxon>
    </lineage>
</organism>
<dbReference type="GO" id="GO:0003677">
    <property type="term" value="F:DNA binding"/>
    <property type="evidence" value="ECO:0007669"/>
    <property type="project" value="UniProtKB-KW"/>
</dbReference>